<dbReference type="Pfam" id="PF11902">
    <property type="entry name" value="DUF3422"/>
    <property type="match status" value="1"/>
</dbReference>
<keyword evidence="4" id="KW-1185">Reference proteome</keyword>
<keyword evidence="2" id="KW-1133">Transmembrane helix</keyword>
<dbReference type="Proteomes" id="UP000321548">
    <property type="component" value="Unassembled WGS sequence"/>
</dbReference>
<accession>A0A5C8NNG4</accession>
<keyword evidence="2" id="KW-0472">Membrane</keyword>
<evidence type="ECO:0000313" key="3">
    <source>
        <dbReference type="EMBL" id="TXL62620.1"/>
    </source>
</evidence>
<comment type="caution">
    <text evidence="3">The sequence shown here is derived from an EMBL/GenBank/DDBJ whole genome shotgun (WGS) entry which is preliminary data.</text>
</comment>
<evidence type="ECO:0000313" key="4">
    <source>
        <dbReference type="Proteomes" id="UP000321548"/>
    </source>
</evidence>
<protein>
    <submittedName>
        <fullName evidence="3">DUF3422 domain-containing protein</fullName>
    </submittedName>
</protein>
<organism evidence="3 4">
    <name type="scientific">Zeimonas arvi</name>
    <dbReference type="NCBI Taxonomy" id="2498847"/>
    <lineage>
        <taxon>Bacteria</taxon>
        <taxon>Pseudomonadati</taxon>
        <taxon>Pseudomonadota</taxon>
        <taxon>Betaproteobacteria</taxon>
        <taxon>Burkholderiales</taxon>
        <taxon>Burkholderiaceae</taxon>
        <taxon>Zeimonas</taxon>
    </lineage>
</organism>
<dbReference type="OrthoDB" id="9767470at2"/>
<sequence length="493" mass="53351">MAHGVHVAPADRDVHFEHRSPFFVDSLPSHPRSISVKASSHPGDSGLDPGHGAQELPQLPRSHPERSALQSEIHARPRHAVESPQSVSHIALLGPESQAADPGQPGLIFEAVVRLCERLGRPGPAPGVRHFFGDFGSFRLKWERHGEFDDLTVYRDDCSAANPFVTPALSVLPGDWLAALPGRQIAGLHVAVLPADMRESFADLFDRDSLTAATLADGDATACTDFRVGPDGFTRFLLLTRNTSRTLTGREVQRLIEIEVYRMMAMLAFPIARKTAAELDAVERSLSALVARLESAQAADEPALLREITRLAATVERISGVTGFRFAAARAYHALVQQRGAGLRHGRLPGLQTPTGFLERRFGPAMAFCESVARRVDATAERIGRASALLRTRVDIEREHQNQALLAAMNRRARLQLNLQQTVEGLSVAAITYYAVGLVGYLAKAAKAAGWPVDADLAAGLSVVPIALIVALGIRHIREGIKRRLGGPGANHD</sequence>
<feature type="transmembrane region" description="Helical" evidence="2">
    <location>
        <begin position="455"/>
        <end position="474"/>
    </location>
</feature>
<dbReference type="EMBL" id="VDUY01000009">
    <property type="protein sequence ID" value="TXL62620.1"/>
    <property type="molecule type" value="Genomic_DNA"/>
</dbReference>
<proteinExistence type="predicted"/>
<keyword evidence="2" id="KW-0812">Transmembrane</keyword>
<feature type="transmembrane region" description="Helical" evidence="2">
    <location>
        <begin position="422"/>
        <end position="443"/>
    </location>
</feature>
<dbReference type="InterPro" id="IPR021830">
    <property type="entry name" value="DUF3422"/>
</dbReference>
<dbReference type="AlphaFoldDB" id="A0A5C8NNG4"/>
<dbReference type="RefSeq" id="WP_147705793.1">
    <property type="nucleotide sequence ID" value="NZ_VDUY01000009.1"/>
</dbReference>
<gene>
    <name evidence="3" type="ORF">FHP08_17495</name>
</gene>
<reference evidence="3 4" key="1">
    <citation type="submission" date="2019-06" db="EMBL/GenBank/DDBJ databases">
        <title>Quisquiliibacterium sp. nov., isolated from a maize field.</title>
        <authorList>
            <person name="Lin S.-Y."/>
            <person name="Tsai C.-F."/>
            <person name="Young C.-C."/>
        </authorList>
    </citation>
    <scope>NUCLEOTIDE SEQUENCE [LARGE SCALE GENOMIC DNA]</scope>
    <source>
        <strain evidence="3 4">CC-CFT501</strain>
    </source>
</reference>
<feature type="region of interest" description="Disordered" evidence="1">
    <location>
        <begin position="27"/>
        <end position="71"/>
    </location>
</feature>
<name>A0A5C8NNG4_9BURK</name>
<evidence type="ECO:0000256" key="1">
    <source>
        <dbReference type="SAM" id="MobiDB-lite"/>
    </source>
</evidence>
<evidence type="ECO:0000256" key="2">
    <source>
        <dbReference type="SAM" id="Phobius"/>
    </source>
</evidence>